<organism evidence="1 2">
    <name type="scientific">Austropuccinia psidii MF-1</name>
    <dbReference type="NCBI Taxonomy" id="1389203"/>
    <lineage>
        <taxon>Eukaryota</taxon>
        <taxon>Fungi</taxon>
        <taxon>Dikarya</taxon>
        <taxon>Basidiomycota</taxon>
        <taxon>Pucciniomycotina</taxon>
        <taxon>Pucciniomycetes</taxon>
        <taxon>Pucciniales</taxon>
        <taxon>Sphaerophragmiaceae</taxon>
        <taxon>Austropuccinia</taxon>
    </lineage>
</organism>
<evidence type="ECO:0000313" key="2">
    <source>
        <dbReference type="Proteomes" id="UP000765509"/>
    </source>
</evidence>
<proteinExistence type="predicted"/>
<keyword evidence="2" id="KW-1185">Reference proteome</keyword>
<comment type="caution">
    <text evidence="1">The sequence shown here is derived from an EMBL/GenBank/DDBJ whole genome shotgun (WGS) entry which is preliminary data.</text>
</comment>
<gene>
    <name evidence="1" type="ORF">O181_060049</name>
</gene>
<sequence>MFPFRSLSAKFGRSCTKSLHSGSTEEEAFLKGTKEVALSQPKTHTEQAEALLEKSGEPNYWSSSDPLEFFLSKDTQLSVWTAQLAVHYTKMNFQKLPEERAQRLACLLYQVGQKAKGDESSPAIRLCLQYLTHLKSQRPSAELSKEVAQLAITKLEKSLNLENYAELVSPVVNKPGSARKKKDLAVDVLAGFGDQSIF</sequence>
<accession>A0A9Q3EFG6</accession>
<protein>
    <submittedName>
        <fullName evidence="1">Uncharacterized protein</fullName>
    </submittedName>
</protein>
<reference evidence="1" key="1">
    <citation type="submission" date="2021-03" db="EMBL/GenBank/DDBJ databases">
        <title>Draft genome sequence of rust myrtle Austropuccinia psidii MF-1, a brazilian biotype.</title>
        <authorList>
            <person name="Quecine M.C."/>
            <person name="Pachon D.M.R."/>
            <person name="Bonatelli M.L."/>
            <person name="Correr F.H."/>
            <person name="Franceschini L.M."/>
            <person name="Leite T.F."/>
            <person name="Margarido G.R.A."/>
            <person name="Almeida C.A."/>
            <person name="Ferrarezi J.A."/>
            <person name="Labate C.A."/>
        </authorList>
    </citation>
    <scope>NUCLEOTIDE SEQUENCE</scope>
    <source>
        <strain evidence="1">MF-1</strain>
    </source>
</reference>
<dbReference type="EMBL" id="AVOT02028003">
    <property type="protein sequence ID" value="MBW0520334.1"/>
    <property type="molecule type" value="Genomic_DNA"/>
</dbReference>
<evidence type="ECO:0000313" key="1">
    <source>
        <dbReference type="EMBL" id="MBW0520334.1"/>
    </source>
</evidence>
<dbReference type="Proteomes" id="UP000765509">
    <property type="component" value="Unassembled WGS sequence"/>
</dbReference>
<name>A0A9Q3EFG6_9BASI</name>
<dbReference type="AlphaFoldDB" id="A0A9Q3EFG6"/>